<protein>
    <submittedName>
        <fullName evidence="2">Uncharacterized protein</fullName>
    </submittedName>
</protein>
<dbReference type="Proteomes" id="UP000030745">
    <property type="component" value="Unassembled WGS sequence"/>
</dbReference>
<organism evidence="2 3">
    <name type="scientific">Saprolegnia parasitica (strain CBS 223.65)</name>
    <dbReference type="NCBI Taxonomy" id="695850"/>
    <lineage>
        <taxon>Eukaryota</taxon>
        <taxon>Sar</taxon>
        <taxon>Stramenopiles</taxon>
        <taxon>Oomycota</taxon>
        <taxon>Saprolegniomycetes</taxon>
        <taxon>Saprolegniales</taxon>
        <taxon>Saprolegniaceae</taxon>
        <taxon>Saprolegnia</taxon>
    </lineage>
</organism>
<dbReference type="EMBL" id="KK583209">
    <property type="protein sequence ID" value="KDO28823.1"/>
    <property type="molecule type" value="Genomic_DNA"/>
</dbReference>
<name>A0A067CEA8_SAPPC</name>
<keyword evidence="3" id="KW-1185">Reference proteome</keyword>
<dbReference type="GeneID" id="24141267"/>
<dbReference type="OrthoDB" id="77159at2759"/>
<evidence type="ECO:0000313" key="2">
    <source>
        <dbReference type="EMBL" id="KDO28823.1"/>
    </source>
</evidence>
<dbReference type="VEuPathDB" id="FungiDB:SPRG_20026"/>
<sequence>MATKMMDDPLKKKRKIRTKGLDGNDMDDHTDEIDRGEESDGRDDKKKELKKMDPKEKEQLTMPMAAMGMMFPMTMMMPMMLPFAQPGATDELPKKKKRGRPSKKMLAAAQQASAIQAQLSDAQLQVPVWPFGMPLLPVGFKFPVNNPSTPPVVMVAPNGKTKEDALAKTDALEDHDDDHHARRSSITDGSISPDDKSKMPASLADELKKKVRNSTGKPRGRPRTRPRPGDMIARPKIINIAPAVNYEPLQGHIGHKSDDSDAKAESGDEDHDDHVGGLPHSKTDEVPVVV</sequence>
<evidence type="ECO:0000256" key="1">
    <source>
        <dbReference type="SAM" id="MobiDB-lite"/>
    </source>
</evidence>
<reference evidence="2 3" key="1">
    <citation type="journal article" date="2013" name="PLoS Genet.">
        <title>Distinctive expansion of potential virulence genes in the genome of the oomycete fish pathogen Saprolegnia parasitica.</title>
        <authorList>
            <person name="Jiang R.H."/>
            <person name="de Bruijn I."/>
            <person name="Haas B.J."/>
            <person name="Belmonte R."/>
            <person name="Lobach L."/>
            <person name="Christie J."/>
            <person name="van den Ackerveken G."/>
            <person name="Bottin A."/>
            <person name="Bulone V."/>
            <person name="Diaz-Moreno S.M."/>
            <person name="Dumas B."/>
            <person name="Fan L."/>
            <person name="Gaulin E."/>
            <person name="Govers F."/>
            <person name="Grenville-Briggs L.J."/>
            <person name="Horner N.R."/>
            <person name="Levin J.Z."/>
            <person name="Mammella M."/>
            <person name="Meijer H.J."/>
            <person name="Morris P."/>
            <person name="Nusbaum C."/>
            <person name="Oome S."/>
            <person name="Phillips A.J."/>
            <person name="van Rooyen D."/>
            <person name="Rzeszutek E."/>
            <person name="Saraiva M."/>
            <person name="Secombes C.J."/>
            <person name="Seidl M.F."/>
            <person name="Snel B."/>
            <person name="Stassen J.H."/>
            <person name="Sykes S."/>
            <person name="Tripathy S."/>
            <person name="van den Berg H."/>
            <person name="Vega-Arreguin J.C."/>
            <person name="Wawra S."/>
            <person name="Young S.K."/>
            <person name="Zeng Q."/>
            <person name="Dieguez-Uribeondo J."/>
            <person name="Russ C."/>
            <person name="Tyler B.M."/>
            <person name="van West P."/>
        </authorList>
    </citation>
    <scope>NUCLEOTIDE SEQUENCE [LARGE SCALE GENOMIC DNA]</scope>
    <source>
        <strain evidence="2 3">CBS 223.65</strain>
    </source>
</reference>
<gene>
    <name evidence="2" type="ORF">SPRG_20026</name>
</gene>
<feature type="compositionally biased region" description="Basic and acidic residues" evidence="1">
    <location>
        <begin position="281"/>
        <end position="290"/>
    </location>
</feature>
<dbReference type="AlphaFoldDB" id="A0A067CEA8"/>
<dbReference type="KEGG" id="spar:SPRG_20026"/>
<dbReference type="OMA" id="PAVNYEP"/>
<evidence type="ECO:0000313" key="3">
    <source>
        <dbReference type="Proteomes" id="UP000030745"/>
    </source>
</evidence>
<feature type="compositionally biased region" description="Basic and acidic residues" evidence="1">
    <location>
        <begin position="1"/>
        <end position="10"/>
    </location>
</feature>
<dbReference type="RefSeq" id="XP_012200554.1">
    <property type="nucleotide sequence ID" value="XM_012345164.1"/>
</dbReference>
<feature type="compositionally biased region" description="Basic and acidic residues" evidence="1">
    <location>
        <begin position="255"/>
        <end position="266"/>
    </location>
</feature>
<feature type="region of interest" description="Disordered" evidence="1">
    <location>
        <begin position="1"/>
        <end position="59"/>
    </location>
</feature>
<accession>A0A067CEA8</accession>
<feature type="compositionally biased region" description="Basic and acidic residues" evidence="1">
    <location>
        <begin position="32"/>
        <end position="59"/>
    </location>
</feature>
<proteinExistence type="predicted"/>
<feature type="region of interest" description="Disordered" evidence="1">
    <location>
        <begin position="172"/>
        <end position="290"/>
    </location>
</feature>